<evidence type="ECO:0008006" key="4">
    <source>
        <dbReference type="Google" id="ProtNLM"/>
    </source>
</evidence>
<feature type="compositionally biased region" description="Acidic residues" evidence="1">
    <location>
        <begin position="50"/>
        <end position="70"/>
    </location>
</feature>
<feature type="compositionally biased region" description="Low complexity" evidence="1">
    <location>
        <begin position="235"/>
        <end position="244"/>
    </location>
</feature>
<dbReference type="Proteomes" id="UP001500213">
    <property type="component" value="Unassembled WGS sequence"/>
</dbReference>
<feature type="compositionally biased region" description="Low complexity" evidence="1">
    <location>
        <begin position="199"/>
        <end position="211"/>
    </location>
</feature>
<gene>
    <name evidence="2" type="ORF">GCM10022288_26290</name>
</gene>
<feature type="region of interest" description="Disordered" evidence="1">
    <location>
        <begin position="138"/>
        <end position="169"/>
    </location>
</feature>
<organism evidence="2 3">
    <name type="scientific">Gryllotalpicola kribbensis</name>
    <dbReference type="NCBI Taxonomy" id="993084"/>
    <lineage>
        <taxon>Bacteria</taxon>
        <taxon>Bacillati</taxon>
        <taxon>Actinomycetota</taxon>
        <taxon>Actinomycetes</taxon>
        <taxon>Micrococcales</taxon>
        <taxon>Microbacteriaceae</taxon>
        <taxon>Gryllotalpicola</taxon>
    </lineage>
</organism>
<comment type="caution">
    <text evidence="2">The sequence shown here is derived from an EMBL/GenBank/DDBJ whole genome shotgun (WGS) entry which is preliminary data.</text>
</comment>
<feature type="region of interest" description="Disordered" evidence="1">
    <location>
        <begin position="1"/>
        <end position="73"/>
    </location>
</feature>
<feature type="region of interest" description="Disordered" evidence="1">
    <location>
        <begin position="187"/>
        <end position="272"/>
    </location>
</feature>
<dbReference type="RefSeq" id="WP_344777639.1">
    <property type="nucleotide sequence ID" value="NZ_BAABBX010000016.1"/>
</dbReference>
<accession>A0ABP8AXM0</accession>
<evidence type="ECO:0000313" key="2">
    <source>
        <dbReference type="EMBL" id="GAA4193085.1"/>
    </source>
</evidence>
<name>A0ABP8AXM0_9MICO</name>
<reference evidence="3" key="1">
    <citation type="journal article" date="2019" name="Int. J. Syst. Evol. Microbiol.">
        <title>The Global Catalogue of Microorganisms (GCM) 10K type strain sequencing project: providing services to taxonomists for standard genome sequencing and annotation.</title>
        <authorList>
            <consortium name="The Broad Institute Genomics Platform"/>
            <consortium name="The Broad Institute Genome Sequencing Center for Infectious Disease"/>
            <person name="Wu L."/>
            <person name="Ma J."/>
        </authorList>
    </citation>
    <scope>NUCLEOTIDE SEQUENCE [LARGE SCALE GENOMIC DNA]</scope>
    <source>
        <strain evidence="3">JCM 17593</strain>
    </source>
</reference>
<dbReference type="EMBL" id="BAABBX010000016">
    <property type="protein sequence ID" value="GAA4193085.1"/>
    <property type="molecule type" value="Genomic_DNA"/>
</dbReference>
<feature type="compositionally biased region" description="Acidic residues" evidence="1">
    <location>
        <begin position="245"/>
        <end position="256"/>
    </location>
</feature>
<feature type="compositionally biased region" description="Acidic residues" evidence="1">
    <location>
        <begin position="212"/>
        <end position="224"/>
    </location>
</feature>
<proteinExistence type="predicted"/>
<evidence type="ECO:0000313" key="3">
    <source>
        <dbReference type="Proteomes" id="UP001500213"/>
    </source>
</evidence>
<keyword evidence="3" id="KW-1185">Reference proteome</keyword>
<sequence>MQKGGNGDGVSHSGDSDMDDDALAAAMERHFAPFASGDRSVPVPIPHDAPDEDAELDVETDAPPESDDPEVTAITRRLDRTGDTLGAITELEHLLIERTGQIPVVTPELLAAHAARLAAAEPPASDGEEAGADAIDWSIRTEPPLDPAPGFSEWVDPQATAAAFDPQPAVEFTDVSTKVFAVFSADRAEADRPAPQPDTASAPEIAPTPTAAEDDDLEGIDDLAPEAAPVPPSVPVASPIAATPEAEEPAEPEPQPEQEPPRRRRLWPFGRR</sequence>
<protein>
    <recommendedName>
        <fullName evidence="4">DUF3071 domain-containing protein</fullName>
    </recommendedName>
</protein>
<evidence type="ECO:0000256" key="1">
    <source>
        <dbReference type="SAM" id="MobiDB-lite"/>
    </source>
</evidence>
<feature type="compositionally biased region" description="Basic residues" evidence="1">
    <location>
        <begin position="262"/>
        <end position="272"/>
    </location>
</feature>